<evidence type="ECO:0000256" key="3">
    <source>
        <dbReference type="ARBA" id="ARBA00022771"/>
    </source>
</evidence>
<keyword evidence="9" id="KW-1185">Reference proteome</keyword>
<evidence type="ECO:0000313" key="9">
    <source>
        <dbReference type="Proteomes" id="UP000478052"/>
    </source>
</evidence>
<dbReference type="SUPFAM" id="SSF53098">
    <property type="entry name" value="Ribonuclease H-like"/>
    <property type="match status" value="1"/>
</dbReference>
<gene>
    <name evidence="8" type="ORF">FWK35_00029175</name>
</gene>
<evidence type="ECO:0000313" key="8">
    <source>
        <dbReference type="EMBL" id="KAF0753987.1"/>
    </source>
</evidence>
<dbReference type="Proteomes" id="UP000478052">
    <property type="component" value="Unassembled WGS sequence"/>
</dbReference>
<dbReference type="PANTHER" id="PTHR46481">
    <property type="entry name" value="ZINC FINGER BED DOMAIN-CONTAINING PROTEIN 4"/>
    <property type="match status" value="1"/>
</dbReference>
<keyword evidence="5" id="KW-0539">Nucleus</keyword>
<dbReference type="PANTHER" id="PTHR46481:SF10">
    <property type="entry name" value="ZINC FINGER BED DOMAIN-CONTAINING PROTEIN 39"/>
    <property type="match status" value="1"/>
</dbReference>
<accession>A0A6G0YE79</accession>
<dbReference type="InterPro" id="IPR052035">
    <property type="entry name" value="ZnF_BED_domain_contain"/>
</dbReference>
<feature type="region of interest" description="Disordered" evidence="6">
    <location>
        <begin position="101"/>
        <end position="122"/>
    </location>
</feature>
<evidence type="ECO:0000256" key="1">
    <source>
        <dbReference type="ARBA" id="ARBA00004123"/>
    </source>
</evidence>
<proteinExistence type="predicted"/>
<dbReference type="OrthoDB" id="8006782at2759"/>
<dbReference type="EMBL" id="VUJU01004558">
    <property type="protein sequence ID" value="KAF0753987.1"/>
    <property type="molecule type" value="Genomic_DNA"/>
</dbReference>
<feature type="domain" description="HAT C-terminal dimerisation" evidence="7">
    <location>
        <begin position="273"/>
        <end position="341"/>
    </location>
</feature>
<keyword evidence="4" id="KW-0862">Zinc</keyword>
<dbReference type="AlphaFoldDB" id="A0A6G0YE79"/>
<evidence type="ECO:0000256" key="2">
    <source>
        <dbReference type="ARBA" id="ARBA00022723"/>
    </source>
</evidence>
<dbReference type="Pfam" id="PF05699">
    <property type="entry name" value="Dimer_Tnp_hAT"/>
    <property type="match status" value="1"/>
</dbReference>
<protein>
    <recommendedName>
        <fullName evidence="7">HAT C-terminal dimerisation domain-containing protein</fullName>
    </recommendedName>
</protein>
<dbReference type="GO" id="GO:0008270">
    <property type="term" value="F:zinc ion binding"/>
    <property type="evidence" value="ECO:0007669"/>
    <property type="project" value="UniProtKB-KW"/>
</dbReference>
<evidence type="ECO:0000256" key="5">
    <source>
        <dbReference type="ARBA" id="ARBA00023242"/>
    </source>
</evidence>
<sequence>IDSVKRHTRSILGINIQYIKNDEITLKTLAMVELFEKHTAENLKQSLLDVRVKYEITREQIYTITCDNAANIMKMTRIMTVNDIGNDFVDSSDEVNDNILDINTDDKQDSDDEYPNDETPISNEDIENKLLIDLFNTDEATTAIQSFEDNVFDALNPSPITSCIDALTPVKIATLALQKQDINLGDFYGVWLKHLMVSNLMIQDDVCQIDDVDNSAIANINVDSSDNTTETTDDGFELFLPSQSSVSSNRSDTNMLNGVSVSLHNFKDVERLHYKTNILAFWESQKHEKPDLYKLAYIVLALPATQVSVEQSFSGIKFILSDLRTSLSAKLLDAIMIIRSNTKFVKLILINSKIDNISLMSK</sequence>
<feature type="non-terminal residue" evidence="8">
    <location>
        <position position="1"/>
    </location>
</feature>
<reference evidence="8 9" key="1">
    <citation type="submission" date="2019-08" db="EMBL/GenBank/DDBJ databases">
        <title>Whole genome of Aphis craccivora.</title>
        <authorList>
            <person name="Voronova N.V."/>
            <person name="Shulinski R.S."/>
            <person name="Bandarenka Y.V."/>
            <person name="Zhorov D.G."/>
            <person name="Warner D."/>
        </authorList>
    </citation>
    <scope>NUCLEOTIDE SEQUENCE [LARGE SCALE GENOMIC DNA]</scope>
    <source>
        <strain evidence="8">180601</strain>
        <tissue evidence="8">Whole Body</tissue>
    </source>
</reference>
<comment type="subcellular location">
    <subcellularLocation>
        <location evidence="1">Nucleus</location>
    </subcellularLocation>
</comment>
<keyword evidence="3" id="KW-0863">Zinc-finger</keyword>
<evidence type="ECO:0000259" key="7">
    <source>
        <dbReference type="Pfam" id="PF05699"/>
    </source>
</evidence>
<evidence type="ECO:0000256" key="4">
    <source>
        <dbReference type="ARBA" id="ARBA00022833"/>
    </source>
</evidence>
<keyword evidence="2" id="KW-0479">Metal-binding</keyword>
<name>A0A6G0YE79_APHCR</name>
<dbReference type="InterPro" id="IPR008906">
    <property type="entry name" value="HATC_C_dom"/>
</dbReference>
<dbReference type="GO" id="GO:0046983">
    <property type="term" value="F:protein dimerization activity"/>
    <property type="evidence" value="ECO:0007669"/>
    <property type="project" value="InterPro"/>
</dbReference>
<organism evidence="8 9">
    <name type="scientific">Aphis craccivora</name>
    <name type="common">Cowpea aphid</name>
    <dbReference type="NCBI Taxonomy" id="307492"/>
    <lineage>
        <taxon>Eukaryota</taxon>
        <taxon>Metazoa</taxon>
        <taxon>Ecdysozoa</taxon>
        <taxon>Arthropoda</taxon>
        <taxon>Hexapoda</taxon>
        <taxon>Insecta</taxon>
        <taxon>Pterygota</taxon>
        <taxon>Neoptera</taxon>
        <taxon>Paraneoptera</taxon>
        <taxon>Hemiptera</taxon>
        <taxon>Sternorrhyncha</taxon>
        <taxon>Aphidomorpha</taxon>
        <taxon>Aphidoidea</taxon>
        <taxon>Aphididae</taxon>
        <taxon>Aphidini</taxon>
        <taxon>Aphis</taxon>
        <taxon>Aphis</taxon>
    </lineage>
</organism>
<comment type="caution">
    <text evidence="8">The sequence shown here is derived from an EMBL/GenBank/DDBJ whole genome shotgun (WGS) entry which is preliminary data.</text>
</comment>
<evidence type="ECO:0000256" key="6">
    <source>
        <dbReference type="SAM" id="MobiDB-lite"/>
    </source>
</evidence>
<dbReference type="InterPro" id="IPR012337">
    <property type="entry name" value="RNaseH-like_sf"/>
</dbReference>
<dbReference type="GO" id="GO:0005634">
    <property type="term" value="C:nucleus"/>
    <property type="evidence" value="ECO:0007669"/>
    <property type="project" value="UniProtKB-SubCell"/>
</dbReference>